<evidence type="ECO:0000313" key="1">
    <source>
        <dbReference type="EMBL" id="MCX2838985.1"/>
    </source>
</evidence>
<dbReference type="AlphaFoldDB" id="A0A9X3I1E4"/>
<organism evidence="1 2">
    <name type="scientific">Salinimicrobium profundisediminis</name>
    <dbReference type="NCBI Taxonomy" id="2994553"/>
    <lineage>
        <taxon>Bacteria</taxon>
        <taxon>Pseudomonadati</taxon>
        <taxon>Bacteroidota</taxon>
        <taxon>Flavobacteriia</taxon>
        <taxon>Flavobacteriales</taxon>
        <taxon>Flavobacteriaceae</taxon>
        <taxon>Salinimicrobium</taxon>
    </lineage>
</organism>
<accession>A0A9X3I1E4</accession>
<name>A0A9X3I1E4_9FLAO</name>
<dbReference type="Pfam" id="PF06293">
    <property type="entry name" value="Kdo"/>
    <property type="match status" value="1"/>
</dbReference>
<keyword evidence="2" id="KW-1185">Reference proteome</keyword>
<reference evidence="1" key="1">
    <citation type="submission" date="2022-11" db="EMBL/GenBank/DDBJ databases">
        <title>Salinimicrobium profundisediminis sp. nov., isolated from deep-sea sediment of the Mariana Trench.</title>
        <authorList>
            <person name="Fu H."/>
        </authorList>
    </citation>
    <scope>NUCLEOTIDE SEQUENCE</scope>
    <source>
        <strain evidence="1">MT39</strain>
    </source>
</reference>
<comment type="caution">
    <text evidence="1">The sequence shown here is derived from an EMBL/GenBank/DDBJ whole genome shotgun (WGS) entry which is preliminary data.</text>
</comment>
<dbReference type="RefSeq" id="WP_266070288.1">
    <property type="nucleotide sequence ID" value="NZ_JAPJDA010000020.1"/>
</dbReference>
<protein>
    <submittedName>
        <fullName evidence="1">Kdo domain containing protein</fullName>
    </submittedName>
</protein>
<gene>
    <name evidence="1" type="ORF">OQ279_12590</name>
</gene>
<sequence>MKVVVSAAYSSYKKEIINALNNFEKEGRKIGPGKRNVLKAVVIKKKELNIKAFKIPNVVNKIAYRFFRKSKAERSFIYASELLKRGINTPAPVAYAEETTSFSFLKSYYVSEQLEYDLTFRDIDLDKKGHEEILRAFTRFTFKLHEEGIEFLDHSPGNTLIQINENDYKFYLVDLNRMNFKSLNFNERMKNFERLTPNKKQVEVMADEYAKLINRPKNEVFEKMWSLVDTFFKNRGKKRKLKKQLKKSVGIK</sequence>
<dbReference type="EMBL" id="JAPJDA010000020">
    <property type="protein sequence ID" value="MCX2838985.1"/>
    <property type="molecule type" value="Genomic_DNA"/>
</dbReference>
<dbReference type="Proteomes" id="UP001148482">
    <property type="component" value="Unassembled WGS sequence"/>
</dbReference>
<evidence type="ECO:0000313" key="2">
    <source>
        <dbReference type="Proteomes" id="UP001148482"/>
    </source>
</evidence>
<proteinExistence type="predicted"/>